<sequence>MEVESGRKPLSAENERLLGPVSTIRTSLRSSTLAWINGDESNGQIRLPFPPAILNFADLHRPESCDVKLTFEPCGTRWAAFGSLDCRG</sequence>
<gene>
    <name evidence="1" type="ORF">L596_018136</name>
</gene>
<dbReference type="Proteomes" id="UP000298663">
    <property type="component" value="Unassembled WGS sequence"/>
</dbReference>
<dbReference type="EMBL" id="AZBU02000005">
    <property type="protein sequence ID" value="TKR77102.1"/>
    <property type="molecule type" value="Genomic_DNA"/>
</dbReference>
<proteinExistence type="predicted"/>
<reference evidence="1 2" key="2">
    <citation type="journal article" date="2019" name="G3 (Bethesda)">
        <title>Hybrid Assembly of the Genome of the Entomopathogenic Nematode Steinernema carpocapsae Identifies the X-Chromosome.</title>
        <authorList>
            <person name="Serra L."/>
            <person name="Macchietto M."/>
            <person name="Macias-Munoz A."/>
            <person name="McGill C.J."/>
            <person name="Rodriguez I.M."/>
            <person name="Rodriguez B."/>
            <person name="Murad R."/>
            <person name="Mortazavi A."/>
        </authorList>
    </citation>
    <scope>NUCLEOTIDE SEQUENCE [LARGE SCALE GENOMIC DNA]</scope>
    <source>
        <strain evidence="1 2">ALL</strain>
    </source>
</reference>
<name>A0A4U5N4H1_STECR</name>
<organism evidence="1 2">
    <name type="scientific">Steinernema carpocapsae</name>
    <name type="common">Entomopathogenic nematode</name>
    <dbReference type="NCBI Taxonomy" id="34508"/>
    <lineage>
        <taxon>Eukaryota</taxon>
        <taxon>Metazoa</taxon>
        <taxon>Ecdysozoa</taxon>
        <taxon>Nematoda</taxon>
        <taxon>Chromadorea</taxon>
        <taxon>Rhabditida</taxon>
        <taxon>Tylenchina</taxon>
        <taxon>Panagrolaimomorpha</taxon>
        <taxon>Strongyloidoidea</taxon>
        <taxon>Steinernematidae</taxon>
        <taxon>Steinernema</taxon>
    </lineage>
</organism>
<accession>A0A4U5N4H1</accession>
<evidence type="ECO:0000313" key="1">
    <source>
        <dbReference type="EMBL" id="TKR77102.1"/>
    </source>
</evidence>
<reference evidence="1 2" key="1">
    <citation type="journal article" date="2015" name="Genome Biol.">
        <title>Comparative genomics of Steinernema reveals deeply conserved gene regulatory networks.</title>
        <authorList>
            <person name="Dillman A.R."/>
            <person name="Macchietto M."/>
            <person name="Porter C.F."/>
            <person name="Rogers A."/>
            <person name="Williams B."/>
            <person name="Antoshechkin I."/>
            <person name="Lee M.M."/>
            <person name="Goodwin Z."/>
            <person name="Lu X."/>
            <person name="Lewis E.E."/>
            <person name="Goodrich-Blair H."/>
            <person name="Stock S.P."/>
            <person name="Adams B.J."/>
            <person name="Sternberg P.W."/>
            <person name="Mortazavi A."/>
        </authorList>
    </citation>
    <scope>NUCLEOTIDE SEQUENCE [LARGE SCALE GENOMIC DNA]</scope>
    <source>
        <strain evidence="1 2">ALL</strain>
    </source>
</reference>
<protein>
    <submittedName>
        <fullName evidence="1">Uncharacterized protein</fullName>
    </submittedName>
</protein>
<evidence type="ECO:0000313" key="2">
    <source>
        <dbReference type="Proteomes" id="UP000298663"/>
    </source>
</evidence>
<keyword evidence="2" id="KW-1185">Reference proteome</keyword>
<dbReference type="AlphaFoldDB" id="A0A4U5N4H1"/>
<comment type="caution">
    <text evidence="1">The sequence shown here is derived from an EMBL/GenBank/DDBJ whole genome shotgun (WGS) entry which is preliminary data.</text>
</comment>